<name>A0A0G0GWA1_9BACT</name>
<dbReference type="InterPro" id="IPR057264">
    <property type="entry name" value="Ribosomal_uL24_C"/>
</dbReference>
<sequence>MNIKKGDNVIVITGKDKGKTGKVVRVWPNKGRLSVEGLNLKKKMQKPRKSGEKGQVIEIPHSLNCSNVMLVDSKKGKRTRFGSKMIGEKKIRISKKSGIEI</sequence>
<dbReference type="InterPro" id="IPR005824">
    <property type="entry name" value="KOW"/>
</dbReference>
<dbReference type="SUPFAM" id="SSF50104">
    <property type="entry name" value="Translation proteins SH3-like domain"/>
    <property type="match status" value="1"/>
</dbReference>
<dbReference type="NCBIfam" id="TIGR01079">
    <property type="entry name" value="rplX_bact"/>
    <property type="match status" value="1"/>
</dbReference>
<dbReference type="Pfam" id="PF17136">
    <property type="entry name" value="ribosomal_L24"/>
    <property type="match status" value="1"/>
</dbReference>
<keyword evidence="3 5" id="KW-0687">Ribonucleoprotein</keyword>
<comment type="similarity">
    <text evidence="1 5 6">Belongs to the universal ribosomal protein uL24 family.</text>
</comment>
<organism evidence="8 9">
    <name type="scientific">Candidatus Nomurabacteria bacterium GW2011_GWB1_37_5</name>
    <dbReference type="NCBI Taxonomy" id="1618742"/>
    <lineage>
        <taxon>Bacteria</taxon>
        <taxon>Candidatus Nomuraibacteriota</taxon>
    </lineage>
</organism>
<feature type="domain" description="KOW" evidence="7">
    <location>
        <begin position="2"/>
        <end position="29"/>
    </location>
</feature>
<dbReference type="InterPro" id="IPR003256">
    <property type="entry name" value="Ribosomal_uL24"/>
</dbReference>
<dbReference type="Pfam" id="PF00467">
    <property type="entry name" value="KOW"/>
    <property type="match status" value="1"/>
</dbReference>
<dbReference type="GO" id="GO:0019843">
    <property type="term" value="F:rRNA binding"/>
    <property type="evidence" value="ECO:0007669"/>
    <property type="project" value="UniProtKB-UniRule"/>
</dbReference>
<evidence type="ECO:0000256" key="1">
    <source>
        <dbReference type="ARBA" id="ARBA00010618"/>
    </source>
</evidence>
<dbReference type="GO" id="GO:0006412">
    <property type="term" value="P:translation"/>
    <property type="evidence" value="ECO:0007669"/>
    <property type="project" value="UniProtKB-UniRule"/>
</dbReference>
<dbReference type="PANTHER" id="PTHR12903">
    <property type="entry name" value="MITOCHONDRIAL RIBOSOMAL PROTEIN L24"/>
    <property type="match status" value="1"/>
</dbReference>
<dbReference type="InterPro" id="IPR005825">
    <property type="entry name" value="Ribosomal_uL24_CS"/>
</dbReference>
<evidence type="ECO:0000256" key="4">
    <source>
        <dbReference type="ARBA" id="ARBA00035206"/>
    </source>
</evidence>
<dbReference type="Proteomes" id="UP000033876">
    <property type="component" value="Unassembled WGS sequence"/>
</dbReference>
<dbReference type="GO" id="GO:0005840">
    <property type="term" value="C:ribosome"/>
    <property type="evidence" value="ECO:0007669"/>
    <property type="project" value="UniProtKB-KW"/>
</dbReference>
<dbReference type="EMBL" id="LBTF01000052">
    <property type="protein sequence ID" value="KKQ34332.1"/>
    <property type="molecule type" value="Genomic_DNA"/>
</dbReference>
<protein>
    <recommendedName>
        <fullName evidence="4 5">Large ribosomal subunit protein uL24</fullName>
    </recommendedName>
</protein>
<dbReference type="CDD" id="cd06089">
    <property type="entry name" value="KOW_RPL26"/>
    <property type="match status" value="1"/>
</dbReference>
<evidence type="ECO:0000313" key="8">
    <source>
        <dbReference type="EMBL" id="KKQ34332.1"/>
    </source>
</evidence>
<keyword evidence="5" id="KW-0699">rRNA-binding</keyword>
<dbReference type="InterPro" id="IPR014722">
    <property type="entry name" value="Rib_uL2_dom2"/>
</dbReference>
<dbReference type="GO" id="GO:1990904">
    <property type="term" value="C:ribonucleoprotein complex"/>
    <property type="evidence" value="ECO:0007669"/>
    <property type="project" value="UniProtKB-KW"/>
</dbReference>
<comment type="caution">
    <text evidence="8">The sequence shown here is derived from an EMBL/GenBank/DDBJ whole genome shotgun (WGS) entry which is preliminary data.</text>
</comment>
<dbReference type="SMART" id="SM00739">
    <property type="entry name" value="KOW"/>
    <property type="match status" value="1"/>
</dbReference>
<evidence type="ECO:0000256" key="6">
    <source>
        <dbReference type="RuleBase" id="RU003477"/>
    </source>
</evidence>
<dbReference type="HAMAP" id="MF_01326_B">
    <property type="entry name" value="Ribosomal_uL24_B"/>
    <property type="match status" value="1"/>
</dbReference>
<evidence type="ECO:0000259" key="7">
    <source>
        <dbReference type="SMART" id="SM00739"/>
    </source>
</evidence>
<comment type="function">
    <text evidence="5">One of two assembly initiator proteins, it binds directly to the 5'-end of the 23S rRNA, where it nucleates assembly of the 50S subunit.</text>
</comment>
<comment type="subunit">
    <text evidence="5">Part of the 50S ribosomal subunit.</text>
</comment>
<gene>
    <name evidence="5" type="primary">rplX</name>
    <name evidence="8" type="ORF">US50_C0052G0013</name>
</gene>
<dbReference type="GO" id="GO:0003735">
    <property type="term" value="F:structural constituent of ribosome"/>
    <property type="evidence" value="ECO:0007669"/>
    <property type="project" value="InterPro"/>
</dbReference>
<evidence type="ECO:0000256" key="5">
    <source>
        <dbReference type="HAMAP-Rule" id="MF_01326"/>
    </source>
</evidence>
<dbReference type="AlphaFoldDB" id="A0A0G0GWA1"/>
<keyword evidence="2 5" id="KW-0689">Ribosomal protein</keyword>
<evidence type="ECO:0000256" key="3">
    <source>
        <dbReference type="ARBA" id="ARBA00023274"/>
    </source>
</evidence>
<accession>A0A0G0GWA1</accession>
<dbReference type="PROSITE" id="PS01108">
    <property type="entry name" value="RIBOSOMAL_L24"/>
    <property type="match status" value="1"/>
</dbReference>
<reference evidence="8 9" key="1">
    <citation type="journal article" date="2015" name="Nature">
        <title>rRNA introns, odd ribosomes, and small enigmatic genomes across a large radiation of phyla.</title>
        <authorList>
            <person name="Brown C.T."/>
            <person name="Hug L.A."/>
            <person name="Thomas B.C."/>
            <person name="Sharon I."/>
            <person name="Castelle C.J."/>
            <person name="Singh A."/>
            <person name="Wilkins M.J."/>
            <person name="Williams K.H."/>
            <person name="Banfield J.F."/>
        </authorList>
    </citation>
    <scope>NUCLEOTIDE SEQUENCE [LARGE SCALE GENOMIC DNA]</scope>
</reference>
<evidence type="ECO:0000256" key="2">
    <source>
        <dbReference type="ARBA" id="ARBA00022980"/>
    </source>
</evidence>
<dbReference type="Gene3D" id="2.30.30.30">
    <property type="match status" value="1"/>
</dbReference>
<dbReference type="InterPro" id="IPR041988">
    <property type="entry name" value="Ribosomal_uL24_KOW"/>
</dbReference>
<dbReference type="InterPro" id="IPR008991">
    <property type="entry name" value="Translation_prot_SH3-like_sf"/>
</dbReference>
<dbReference type="PATRIC" id="fig|1618742.3.peg.759"/>
<proteinExistence type="inferred from homology"/>
<evidence type="ECO:0000313" key="9">
    <source>
        <dbReference type="Proteomes" id="UP000033876"/>
    </source>
</evidence>
<keyword evidence="5" id="KW-0694">RNA-binding</keyword>
<comment type="function">
    <text evidence="5">One of the proteins that surrounds the polypeptide exit tunnel on the outside of the subunit.</text>
</comment>